<dbReference type="PATRIC" id="fig|999408.3.peg.5466"/>
<sequence>MKGQVIGKNMTHGYAGDYARQPDMIVDTHPLGGSEAVVFGTPLVYDSNEKVVAFGASGTAADFVGIASREFKSATSYLSQSAGEYRPDEAVSVFKRGCINVLCNVGTPKLGGKVYIRTVANESIPTGVIGGFEASEDSGKTVELTNCEWHGGKDANNVAEIRIMSCNRA</sequence>
<proteinExistence type="predicted"/>
<organism evidence="1 2">
    <name type="scientific">[Clostridium] clostridioforme 90A8</name>
    <dbReference type="NCBI Taxonomy" id="999408"/>
    <lineage>
        <taxon>Bacteria</taxon>
        <taxon>Bacillati</taxon>
        <taxon>Bacillota</taxon>
        <taxon>Clostridia</taxon>
        <taxon>Lachnospirales</taxon>
        <taxon>Lachnospiraceae</taxon>
        <taxon>Enterocloster</taxon>
    </lineage>
</organism>
<dbReference type="Pfam" id="PF22758">
    <property type="entry name" value="Phage_cement"/>
    <property type="match status" value="1"/>
</dbReference>
<evidence type="ECO:0000313" key="2">
    <source>
        <dbReference type="Proteomes" id="UP000013085"/>
    </source>
</evidence>
<dbReference type="InterPro" id="IPR054438">
    <property type="entry name" value="Struct_cement_gp24/gp6"/>
</dbReference>
<gene>
    <name evidence="1" type="ORF">HMPREF1090_05079</name>
</gene>
<protein>
    <submittedName>
        <fullName evidence="1">Uncharacterized protein</fullName>
    </submittedName>
</protein>
<name>A0A0E2H3L8_9FIRM</name>
<dbReference type="Proteomes" id="UP000013085">
    <property type="component" value="Unassembled WGS sequence"/>
</dbReference>
<dbReference type="RefSeq" id="WP_002594602.1">
    <property type="nucleotide sequence ID" value="NZ_KB850991.1"/>
</dbReference>
<dbReference type="AlphaFoldDB" id="A0A0E2H3L8"/>
<evidence type="ECO:0000313" key="1">
    <source>
        <dbReference type="EMBL" id="ENZ08086.1"/>
    </source>
</evidence>
<dbReference type="HOGENOM" id="CLU_1575746_0_0_9"/>
<accession>A0A0E2H3L8</accession>
<reference evidence="1 2" key="1">
    <citation type="submission" date="2013-01" db="EMBL/GenBank/DDBJ databases">
        <title>The Genome Sequence of Clostridium clostridioforme 90A8.</title>
        <authorList>
            <consortium name="The Broad Institute Genome Sequencing Platform"/>
            <person name="Earl A."/>
            <person name="Ward D."/>
            <person name="Feldgarden M."/>
            <person name="Gevers D."/>
            <person name="Courvalin P."/>
            <person name="Lambert T."/>
            <person name="Walker B."/>
            <person name="Young S.K."/>
            <person name="Zeng Q."/>
            <person name="Gargeya S."/>
            <person name="Fitzgerald M."/>
            <person name="Haas B."/>
            <person name="Abouelleil A."/>
            <person name="Alvarado L."/>
            <person name="Arachchi H.M."/>
            <person name="Berlin A.M."/>
            <person name="Chapman S.B."/>
            <person name="Dewar J."/>
            <person name="Goldberg J."/>
            <person name="Griggs A."/>
            <person name="Gujja S."/>
            <person name="Hansen M."/>
            <person name="Howarth C."/>
            <person name="Imamovic A."/>
            <person name="Larimer J."/>
            <person name="McCowan C."/>
            <person name="Murphy C."/>
            <person name="Neiman D."/>
            <person name="Pearson M."/>
            <person name="Priest M."/>
            <person name="Roberts A."/>
            <person name="Saif S."/>
            <person name="Shea T."/>
            <person name="Sisk P."/>
            <person name="Sykes S."/>
            <person name="Wortman J."/>
            <person name="Nusbaum C."/>
            <person name="Birren B."/>
        </authorList>
    </citation>
    <scope>NUCLEOTIDE SEQUENCE [LARGE SCALE GENOMIC DNA]</scope>
    <source>
        <strain evidence="1 2">90A8</strain>
    </source>
</reference>
<dbReference type="EMBL" id="AGYR01000064">
    <property type="protein sequence ID" value="ENZ08086.1"/>
    <property type="molecule type" value="Genomic_DNA"/>
</dbReference>
<comment type="caution">
    <text evidence="1">The sequence shown here is derived from an EMBL/GenBank/DDBJ whole genome shotgun (WGS) entry which is preliminary data.</text>
</comment>